<evidence type="ECO:0000313" key="9">
    <source>
        <dbReference type="Proteomes" id="UP000594261"/>
    </source>
</evidence>
<dbReference type="EnsemblPlants" id="QL11p043532:mrna">
    <property type="protein sequence ID" value="QL11p043532:mrna"/>
    <property type="gene ID" value="QL11p043532"/>
</dbReference>
<dbReference type="InterPro" id="IPR001611">
    <property type="entry name" value="Leu-rich_rpt"/>
</dbReference>
<keyword evidence="2" id="KW-0812">Transmembrane</keyword>
<keyword evidence="5" id="KW-0472">Membrane</keyword>
<evidence type="ECO:0000256" key="3">
    <source>
        <dbReference type="ARBA" id="ARBA00022729"/>
    </source>
</evidence>
<evidence type="ECO:0000256" key="1">
    <source>
        <dbReference type="ARBA" id="ARBA00004479"/>
    </source>
</evidence>
<dbReference type="InParanoid" id="A0A7N2MYL5"/>
<reference evidence="8" key="2">
    <citation type="submission" date="2021-01" db="UniProtKB">
        <authorList>
            <consortium name="EnsemblPlants"/>
        </authorList>
    </citation>
    <scope>IDENTIFICATION</scope>
</reference>
<name>A0A7N2MYL5_QUELO</name>
<organism evidence="8 9">
    <name type="scientific">Quercus lobata</name>
    <name type="common">Valley oak</name>
    <dbReference type="NCBI Taxonomy" id="97700"/>
    <lineage>
        <taxon>Eukaryota</taxon>
        <taxon>Viridiplantae</taxon>
        <taxon>Streptophyta</taxon>
        <taxon>Embryophyta</taxon>
        <taxon>Tracheophyta</taxon>
        <taxon>Spermatophyta</taxon>
        <taxon>Magnoliopsida</taxon>
        <taxon>eudicotyledons</taxon>
        <taxon>Gunneridae</taxon>
        <taxon>Pentapetalae</taxon>
        <taxon>rosids</taxon>
        <taxon>fabids</taxon>
        <taxon>Fagales</taxon>
        <taxon>Fagaceae</taxon>
        <taxon>Quercus</taxon>
    </lineage>
</organism>
<reference evidence="8 9" key="1">
    <citation type="journal article" date="2016" name="G3 (Bethesda)">
        <title>First Draft Assembly and Annotation of the Genome of a California Endemic Oak Quercus lobata Nee (Fagaceae).</title>
        <authorList>
            <person name="Sork V.L."/>
            <person name="Fitz-Gibbon S.T."/>
            <person name="Puiu D."/>
            <person name="Crepeau M."/>
            <person name="Gugger P.F."/>
            <person name="Sherman R."/>
            <person name="Stevens K."/>
            <person name="Langley C.H."/>
            <person name="Pellegrini M."/>
            <person name="Salzberg S.L."/>
        </authorList>
    </citation>
    <scope>NUCLEOTIDE SEQUENCE [LARGE SCALE GENOMIC DNA]</scope>
    <source>
        <strain evidence="8 9">cv. SW786</strain>
    </source>
</reference>
<keyword evidence="6" id="KW-0675">Receptor</keyword>
<dbReference type="InterPro" id="IPR032675">
    <property type="entry name" value="LRR_dom_sf"/>
</dbReference>
<evidence type="ECO:0000313" key="8">
    <source>
        <dbReference type="EnsemblPlants" id="QL11p043532:mrna"/>
    </source>
</evidence>
<dbReference type="Pfam" id="PF13855">
    <property type="entry name" value="LRR_8"/>
    <property type="match status" value="1"/>
</dbReference>
<dbReference type="InterPro" id="IPR046956">
    <property type="entry name" value="RLP23-like"/>
</dbReference>
<keyword evidence="7" id="KW-0325">Glycoprotein</keyword>
<keyword evidence="4" id="KW-1133">Transmembrane helix</keyword>
<dbReference type="PANTHER" id="PTHR48063:SF98">
    <property type="entry name" value="LRR RECEPTOR-LIKE SERINE_THREONINE-PROTEIN KINASE FLS2"/>
    <property type="match status" value="1"/>
</dbReference>
<comment type="subcellular location">
    <subcellularLocation>
        <location evidence="1">Membrane</location>
        <topology evidence="1">Single-pass type I membrane protein</topology>
    </subcellularLocation>
</comment>
<evidence type="ECO:0000256" key="4">
    <source>
        <dbReference type="ARBA" id="ARBA00022989"/>
    </source>
</evidence>
<protein>
    <submittedName>
        <fullName evidence="8">Uncharacterized protein</fullName>
    </submittedName>
</protein>
<evidence type="ECO:0000256" key="7">
    <source>
        <dbReference type="ARBA" id="ARBA00023180"/>
    </source>
</evidence>
<dbReference type="Gramene" id="QL11p043532:mrna">
    <property type="protein sequence ID" value="QL11p043532:mrna"/>
    <property type="gene ID" value="QL11p043532"/>
</dbReference>
<dbReference type="Gene3D" id="3.80.10.10">
    <property type="entry name" value="Ribonuclease Inhibitor"/>
    <property type="match status" value="1"/>
</dbReference>
<sequence>MDTSSHPSLTIKIAVFGTEFSATRKLAESLSSTSIIRVLTHLDLSYANFSGLIPHQLGNLSSLRYLSFRYNYDLYVHNLRWMSSLSAIQFLDLSSADLHKEVDWLQITTISNPNPLVLFCWRLNGGNFGKLGAKNTWSNGLLAGTWRVQIYQEIYAWRSYSHSCITTIHDSEFFDGGVGGEVFLPE</sequence>
<dbReference type="EMBL" id="LRBV02000011">
    <property type="status" value="NOT_ANNOTATED_CDS"/>
    <property type="molecule type" value="Genomic_DNA"/>
</dbReference>
<dbReference type="Proteomes" id="UP000594261">
    <property type="component" value="Chromosome 11"/>
</dbReference>
<accession>A0A7N2MYL5</accession>
<dbReference type="GO" id="GO:0016020">
    <property type="term" value="C:membrane"/>
    <property type="evidence" value="ECO:0007669"/>
    <property type="project" value="UniProtKB-SubCell"/>
</dbReference>
<evidence type="ECO:0000256" key="2">
    <source>
        <dbReference type="ARBA" id="ARBA00022692"/>
    </source>
</evidence>
<keyword evidence="9" id="KW-1185">Reference proteome</keyword>
<dbReference type="SUPFAM" id="SSF52047">
    <property type="entry name" value="RNI-like"/>
    <property type="match status" value="1"/>
</dbReference>
<keyword evidence="3" id="KW-0732">Signal</keyword>
<dbReference type="AlphaFoldDB" id="A0A7N2MYL5"/>
<evidence type="ECO:0000256" key="6">
    <source>
        <dbReference type="ARBA" id="ARBA00023170"/>
    </source>
</evidence>
<proteinExistence type="predicted"/>
<dbReference type="PANTHER" id="PTHR48063">
    <property type="entry name" value="LRR RECEPTOR-LIKE KINASE"/>
    <property type="match status" value="1"/>
</dbReference>
<evidence type="ECO:0000256" key="5">
    <source>
        <dbReference type="ARBA" id="ARBA00023136"/>
    </source>
</evidence>